<evidence type="ECO:0000256" key="6">
    <source>
        <dbReference type="ARBA" id="ARBA00023125"/>
    </source>
</evidence>
<evidence type="ECO:0000256" key="7">
    <source>
        <dbReference type="ARBA" id="ARBA00023239"/>
    </source>
</evidence>
<protein>
    <submittedName>
        <fullName evidence="8">Uncharacterized protein</fullName>
    </submittedName>
</protein>
<proteinExistence type="inferred from homology"/>
<name>A0A426ZUZ7_ENSVE</name>
<dbReference type="InterPro" id="IPR036590">
    <property type="entry name" value="SRAP-like"/>
</dbReference>
<evidence type="ECO:0000313" key="9">
    <source>
        <dbReference type="Proteomes" id="UP000287651"/>
    </source>
</evidence>
<keyword evidence="4" id="KW-0378">Hydrolase</keyword>
<keyword evidence="2" id="KW-0645">Protease</keyword>
<keyword evidence="5" id="KW-0190">Covalent protein-DNA linkage</keyword>
<evidence type="ECO:0000256" key="3">
    <source>
        <dbReference type="ARBA" id="ARBA00022763"/>
    </source>
</evidence>
<dbReference type="GO" id="GO:0106300">
    <property type="term" value="P:protein-DNA covalent cross-linking repair"/>
    <property type="evidence" value="ECO:0007669"/>
    <property type="project" value="InterPro"/>
</dbReference>
<dbReference type="Pfam" id="PF02586">
    <property type="entry name" value="SRAP"/>
    <property type="match status" value="1"/>
</dbReference>
<keyword evidence="7" id="KW-0456">Lyase</keyword>
<reference evidence="8 9" key="1">
    <citation type="journal article" date="2014" name="Agronomy (Basel)">
        <title>A Draft Genome Sequence for Ensete ventricosum, the Drought-Tolerant Tree Against Hunger.</title>
        <authorList>
            <person name="Harrison J."/>
            <person name="Moore K.A."/>
            <person name="Paszkiewicz K."/>
            <person name="Jones T."/>
            <person name="Grant M."/>
            <person name="Ambacheew D."/>
            <person name="Muzemil S."/>
            <person name="Studholme D.J."/>
        </authorList>
    </citation>
    <scope>NUCLEOTIDE SEQUENCE [LARGE SCALE GENOMIC DNA]</scope>
</reference>
<dbReference type="Gene3D" id="3.90.1680.10">
    <property type="entry name" value="SOS response associated peptidase-like"/>
    <property type="match status" value="1"/>
</dbReference>
<sequence length="151" mass="16887">MPQLTQTVVFPPTTSPDSRAVWGPAFEAERWRRHFLTRHQLGTCSVSCGPVYSVLAPLLGLIRSYRPSYNVSPGAYLPVVFVERATGEAEESPAIRCMKWGLVPSFTKKTEKPDHYKMVMKIMVAHFFYILDKLANLAEIKGLNISLGDSA</sequence>
<dbReference type="AlphaFoldDB" id="A0A426ZUZ7"/>
<dbReference type="SUPFAM" id="SSF143081">
    <property type="entry name" value="BB1717-like"/>
    <property type="match status" value="1"/>
</dbReference>
<gene>
    <name evidence="8" type="ORF">B296_00019688</name>
</gene>
<dbReference type="GO" id="GO:0016829">
    <property type="term" value="F:lyase activity"/>
    <property type="evidence" value="ECO:0007669"/>
    <property type="project" value="UniProtKB-KW"/>
</dbReference>
<dbReference type="EMBL" id="AMZH03004907">
    <property type="protein sequence ID" value="RRT67796.1"/>
    <property type="molecule type" value="Genomic_DNA"/>
</dbReference>
<keyword evidence="6" id="KW-0238">DNA-binding</keyword>
<evidence type="ECO:0000313" key="8">
    <source>
        <dbReference type="EMBL" id="RRT67796.1"/>
    </source>
</evidence>
<evidence type="ECO:0000256" key="1">
    <source>
        <dbReference type="ARBA" id="ARBA00008136"/>
    </source>
</evidence>
<dbReference type="PANTHER" id="PTHR13604">
    <property type="entry name" value="DC12-RELATED"/>
    <property type="match status" value="1"/>
</dbReference>
<dbReference type="GO" id="GO:0008233">
    <property type="term" value="F:peptidase activity"/>
    <property type="evidence" value="ECO:0007669"/>
    <property type="project" value="UniProtKB-KW"/>
</dbReference>
<accession>A0A426ZUZ7</accession>
<evidence type="ECO:0000256" key="2">
    <source>
        <dbReference type="ARBA" id="ARBA00022670"/>
    </source>
</evidence>
<keyword evidence="3" id="KW-0227">DNA damage</keyword>
<dbReference type="PANTHER" id="PTHR13604:SF0">
    <property type="entry name" value="ABASIC SITE PROCESSING PROTEIN HMCES"/>
    <property type="match status" value="1"/>
</dbReference>
<comment type="similarity">
    <text evidence="1">Belongs to the SOS response-associated peptidase family.</text>
</comment>
<evidence type="ECO:0000256" key="5">
    <source>
        <dbReference type="ARBA" id="ARBA00023124"/>
    </source>
</evidence>
<dbReference type="Proteomes" id="UP000287651">
    <property type="component" value="Unassembled WGS sequence"/>
</dbReference>
<evidence type="ECO:0000256" key="4">
    <source>
        <dbReference type="ARBA" id="ARBA00022801"/>
    </source>
</evidence>
<organism evidence="8 9">
    <name type="scientific">Ensete ventricosum</name>
    <name type="common">Abyssinian banana</name>
    <name type="synonym">Musa ensete</name>
    <dbReference type="NCBI Taxonomy" id="4639"/>
    <lineage>
        <taxon>Eukaryota</taxon>
        <taxon>Viridiplantae</taxon>
        <taxon>Streptophyta</taxon>
        <taxon>Embryophyta</taxon>
        <taxon>Tracheophyta</taxon>
        <taxon>Spermatophyta</taxon>
        <taxon>Magnoliopsida</taxon>
        <taxon>Liliopsida</taxon>
        <taxon>Zingiberales</taxon>
        <taxon>Musaceae</taxon>
        <taxon>Ensete</taxon>
    </lineage>
</organism>
<dbReference type="GO" id="GO:0006508">
    <property type="term" value="P:proteolysis"/>
    <property type="evidence" value="ECO:0007669"/>
    <property type="project" value="UniProtKB-KW"/>
</dbReference>
<dbReference type="InterPro" id="IPR003738">
    <property type="entry name" value="SRAP"/>
</dbReference>
<dbReference type="GO" id="GO:0003697">
    <property type="term" value="F:single-stranded DNA binding"/>
    <property type="evidence" value="ECO:0007669"/>
    <property type="project" value="InterPro"/>
</dbReference>
<comment type="caution">
    <text evidence="8">The sequence shown here is derived from an EMBL/GenBank/DDBJ whole genome shotgun (WGS) entry which is preliminary data.</text>
</comment>